<reference evidence="3 4" key="1">
    <citation type="submission" date="2020-12" db="EMBL/GenBank/DDBJ databases">
        <title>Concerted genomic and epigenomic changes stabilize Arabidopsis allopolyploids.</title>
        <authorList>
            <person name="Chen Z."/>
        </authorList>
    </citation>
    <scope>NUCLEOTIDE SEQUENCE [LARGE SCALE GENOMIC DNA]</scope>
    <source>
        <strain evidence="3">Allo738</strain>
        <tissue evidence="3">Leaf</tissue>
    </source>
</reference>
<dbReference type="EMBL" id="JAEFBK010000006">
    <property type="protein sequence ID" value="KAG7593738.1"/>
    <property type="molecule type" value="Genomic_DNA"/>
</dbReference>
<dbReference type="GO" id="GO:0005385">
    <property type="term" value="F:zinc ion transmembrane transporter activity"/>
    <property type="evidence" value="ECO:0007669"/>
    <property type="project" value="TreeGrafter"/>
</dbReference>
<feature type="transmembrane region" description="Helical" evidence="2">
    <location>
        <begin position="121"/>
        <end position="145"/>
    </location>
</feature>
<name>A0A8T2C107_9BRAS</name>
<protein>
    <submittedName>
        <fullName evidence="3">Cation efflux transmembrane domain superfamily</fullName>
    </submittedName>
</protein>
<dbReference type="GO" id="GO:0005886">
    <property type="term" value="C:plasma membrane"/>
    <property type="evidence" value="ECO:0007669"/>
    <property type="project" value="TreeGrafter"/>
</dbReference>
<feature type="transmembrane region" description="Helical" evidence="2">
    <location>
        <begin position="75"/>
        <end position="100"/>
    </location>
</feature>
<dbReference type="AlphaFoldDB" id="A0A8T2C107"/>
<evidence type="ECO:0000313" key="4">
    <source>
        <dbReference type="Proteomes" id="UP000694240"/>
    </source>
</evidence>
<gene>
    <name evidence="3" type="ORF">ISN45_Aa01g025220</name>
</gene>
<accession>A0A8T2C107</accession>
<evidence type="ECO:0000256" key="2">
    <source>
        <dbReference type="SAM" id="Phobius"/>
    </source>
</evidence>
<proteinExistence type="predicted"/>
<dbReference type="PANTHER" id="PTHR11562">
    <property type="entry name" value="CATION EFFLUX PROTEIN/ ZINC TRANSPORTER"/>
    <property type="match status" value="1"/>
</dbReference>
<dbReference type="PANTHER" id="PTHR11562:SF17">
    <property type="entry name" value="RE54080P-RELATED"/>
    <property type="match status" value="1"/>
</dbReference>
<keyword evidence="1" id="KW-0406">Ion transport</keyword>
<feature type="transmembrane region" description="Helical" evidence="2">
    <location>
        <begin position="50"/>
        <end position="69"/>
    </location>
</feature>
<dbReference type="InterPro" id="IPR050681">
    <property type="entry name" value="CDF/SLC30A"/>
</dbReference>
<evidence type="ECO:0000313" key="3">
    <source>
        <dbReference type="EMBL" id="KAG7593738.1"/>
    </source>
</evidence>
<dbReference type="Proteomes" id="UP000694240">
    <property type="component" value="Chromosome 6"/>
</dbReference>
<keyword evidence="1" id="KW-0862">Zinc</keyword>
<evidence type="ECO:0000256" key="1">
    <source>
        <dbReference type="ARBA" id="ARBA00022906"/>
    </source>
</evidence>
<keyword evidence="2" id="KW-0472">Membrane</keyword>
<keyword evidence="4" id="KW-1185">Reference proteome</keyword>
<keyword evidence="1" id="KW-0813">Transport</keyword>
<keyword evidence="1" id="KW-0864">Zinc transport</keyword>
<keyword evidence="2 3" id="KW-0812">Transmembrane</keyword>
<organism evidence="3 4">
    <name type="scientific">Arabidopsis thaliana x Arabidopsis arenosa</name>
    <dbReference type="NCBI Taxonomy" id="1240361"/>
    <lineage>
        <taxon>Eukaryota</taxon>
        <taxon>Viridiplantae</taxon>
        <taxon>Streptophyta</taxon>
        <taxon>Embryophyta</taxon>
        <taxon>Tracheophyta</taxon>
        <taxon>Spermatophyta</taxon>
        <taxon>Magnoliopsida</taxon>
        <taxon>eudicotyledons</taxon>
        <taxon>Gunneridae</taxon>
        <taxon>Pentapetalae</taxon>
        <taxon>rosids</taxon>
        <taxon>malvids</taxon>
        <taxon>Brassicales</taxon>
        <taxon>Brassicaceae</taxon>
        <taxon>Camelineae</taxon>
        <taxon>Arabidopsis</taxon>
    </lineage>
</organism>
<sequence length="236" mass="26519">MEIQTVEQEIEILREITTETERIKKTCGEIPCGFYGAEYTEDLSMSKKKLSTVIILCLIFMSIEIVGGIKSHSLAVLTGCGTSILRCCLLRHLLVFPIRFKVGSNTEKKLPIIRLCHQNRGIKGSLMFGVACFGVIVDLVMLFVLGHDHHGHSHDNNHRTEDAVAEGEAMNINVQGAYLHVVGDLINPEFWSDVKCWTYLVEAKTGDPRYDLYTHILCTSGDKNLVEYHAEAYLTF</sequence>
<keyword evidence="2" id="KW-1133">Transmembrane helix</keyword>
<comment type="caution">
    <text evidence="3">The sequence shown here is derived from an EMBL/GenBank/DDBJ whole genome shotgun (WGS) entry which is preliminary data.</text>
</comment>